<gene>
    <name evidence="1" type="ORF">BDEG_25726</name>
</gene>
<dbReference type="GO" id="GO:0019901">
    <property type="term" value="F:protein kinase binding"/>
    <property type="evidence" value="ECO:0007669"/>
    <property type="project" value="InterPro"/>
</dbReference>
<name>A0A177WQS8_BATDL</name>
<dbReference type="SUPFAM" id="SSF47954">
    <property type="entry name" value="Cyclin-like"/>
    <property type="match status" value="1"/>
</dbReference>
<evidence type="ECO:0000313" key="2">
    <source>
        <dbReference type="Proteomes" id="UP000077115"/>
    </source>
</evidence>
<dbReference type="GO" id="GO:0000307">
    <property type="term" value="C:cyclin-dependent protein kinase holoenzyme complex"/>
    <property type="evidence" value="ECO:0007669"/>
    <property type="project" value="TreeGrafter"/>
</dbReference>
<dbReference type="CDD" id="cd20557">
    <property type="entry name" value="CYCLIN_ScPCL1-like"/>
    <property type="match status" value="1"/>
</dbReference>
<dbReference type="InterPro" id="IPR036915">
    <property type="entry name" value="Cyclin-like_sf"/>
</dbReference>
<dbReference type="EMBL" id="DS022307">
    <property type="protein sequence ID" value="OAJ42252.1"/>
    <property type="molecule type" value="Genomic_DNA"/>
</dbReference>
<dbReference type="Gene3D" id="1.10.472.10">
    <property type="entry name" value="Cyclin-like"/>
    <property type="match status" value="1"/>
</dbReference>
<reference evidence="1 2" key="2">
    <citation type="submission" date="2016-05" db="EMBL/GenBank/DDBJ databases">
        <title>Lineage-specific infection strategies underlie the spectrum of fungal disease in amphibians.</title>
        <authorList>
            <person name="Cuomo C.A."/>
            <person name="Farrer R.A."/>
            <person name="James T."/>
            <person name="Longcore J."/>
            <person name="Birren B."/>
        </authorList>
    </citation>
    <scope>NUCLEOTIDE SEQUENCE [LARGE SCALE GENOMIC DNA]</scope>
    <source>
        <strain evidence="1 2">JEL423</strain>
    </source>
</reference>
<dbReference type="Proteomes" id="UP000077115">
    <property type="component" value="Unassembled WGS sequence"/>
</dbReference>
<proteinExistence type="predicted"/>
<dbReference type="GO" id="GO:0005634">
    <property type="term" value="C:nucleus"/>
    <property type="evidence" value="ECO:0007669"/>
    <property type="project" value="TreeGrafter"/>
</dbReference>
<dbReference type="STRING" id="403673.A0A177WQS8"/>
<dbReference type="VEuPathDB" id="FungiDB:BDEG_25726"/>
<dbReference type="InterPro" id="IPR013922">
    <property type="entry name" value="Cyclin_PHO80-like"/>
</dbReference>
<reference evidence="1 2" key="1">
    <citation type="submission" date="2006-10" db="EMBL/GenBank/DDBJ databases">
        <title>The Genome Sequence of Batrachochytrium dendrobatidis JEL423.</title>
        <authorList>
            <consortium name="The Broad Institute Genome Sequencing Platform"/>
            <person name="Birren B."/>
            <person name="Lander E."/>
            <person name="Galagan J."/>
            <person name="Cuomo C."/>
            <person name="Devon K."/>
            <person name="Jaffe D."/>
            <person name="Butler J."/>
            <person name="Alvarez P."/>
            <person name="Gnerre S."/>
            <person name="Grabherr M."/>
            <person name="Kleber M."/>
            <person name="Mauceli E."/>
            <person name="Brockman W."/>
            <person name="Young S."/>
            <person name="LaButti K."/>
            <person name="Sykes S."/>
            <person name="DeCaprio D."/>
            <person name="Crawford M."/>
            <person name="Koehrsen M."/>
            <person name="Engels R."/>
            <person name="Montgomery P."/>
            <person name="Pearson M."/>
            <person name="Howarth C."/>
            <person name="Larson L."/>
            <person name="White J."/>
            <person name="O'Leary S."/>
            <person name="Kodira C."/>
            <person name="Zeng Q."/>
            <person name="Yandava C."/>
            <person name="Alvarado L."/>
            <person name="Longcore J."/>
            <person name="James T."/>
        </authorList>
    </citation>
    <scope>NUCLEOTIDE SEQUENCE [LARGE SCALE GENOMIC DNA]</scope>
    <source>
        <strain evidence="1 2">JEL423</strain>
    </source>
</reference>
<dbReference type="AlphaFoldDB" id="A0A177WQS8"/>
<dbReference type="Pfam" id="PF08613">
    <property type="entry name" value="Cyclin"/>
    <property type="match status" value="1"/>
</dbReference>
<protein>
    <submittedName>
        <fullName evidence="1">Cyclin domain-containing protein</fullName>
    </submittedName>
</protein>
<dbReference type="GO" id="GO:0016538">
    <property type="term" value="F:cyclin-dependent protein serine/threonine kinase regulator activity"/>
    <property type="evidence" value="ECO:0007669"/>
    <property type="project" value="TreeGrafter"/>
</dbReference>
<evidence type="ECO:0000313" key="1">
    <source>
        <dbReference type="EMBL" id="OAJ42252.1"/>
    </source>
</evidence>
<dbReference type="PANTHER" id="PTHR15615:SF27">
    <property type="entry name" value="PHO85 CYCLIN CLG1"/>
    <property type="match status" value="1"/>
</dbReference>
<accession>A0A177WQS8</accession>
<dbReference type="OrthoDB" id="286814at2759"/>
<sequence length="345" mass="37685">MHPSQCHYQYSADGQKLLPSRSATAVYLGSPAYSLNKAHQEPTATPNLVLPVATATTCNPNPSNTTATSIPPCNDNRLLSRSCSTSLAKQPVMLEKPDYSRALASLCTCFMGHVWPSPSLVKSSTGITNYPGYPQAPMSPPAEQLSPVKSSPMHMHLPTSQLDQPLQSISLSSTSFTTFVHQLVAITRAPAETIIVSLKYLFMLRQRYPGNVENAGGSEYRLFVTALILAHKMMDDTVCSLKAWSKITSISVAELSQMEFEFISALNFDLHVSAAGYQTWCSQLECFLAIARKNEEQLLEQQHYRYQQLSAASTCNGMTLSACELSSSCKTSLVQTAAGSYCLPY</sequence>
<organism evidence="1 2">
    <name type="scientific">Batrachochytrium dendrobatidis (strain JEL423)</name>
    <dbReference type="NCBI Taxonomy" id="403673"/>
    <lineage>
        <taxon>Eukaryota</taxon>
        <taxon>Fungi</taxon>
        <taxon>Fungi incertae sedis</taxon>
        <taxon>Chytridiomycota</taxon>
        <taxon>Chytridiomycota incertae sedis</taxon>
        <taxon>Chytridiomycetes</taxon>
        <taxon>Rhizophydiales</taxon>
        <taxon>Rhizophydiales incertae sedis</taxon>
        <taxon>Batrachochytrium</taxon>
    </lineage>
</organism>
<dbReference type="PANTHER" id="PTHR15615">
    <property type="match status" value="1"/>
</dbReference>